<evidence type="ECO:0000313" key="12">
    <source>
        <dbReference type="Proteomes" id="UP000230002"/>
    </source>
</evidence>
<evidence type="ECO:0000256" key="5">
    <source>
        <dbReference type="ARBA" id="ARBA00022777"/>
    </source>
</evidence>
<name>A0A2G8SHS0_9APHY</name>
<dbReference type="SMART" id="SM00220">
    <property type="entry name" value="S_TKc"/>
    <property type="match status" value="1"/>
</dbReference>
<protein>
    <recommendedName>
        <fullName evidence="1">non-specific serine/threonine protein kinase</fullName>
        <ecNumber evidence="1">2.7.11.1</ecNumber>
    </recommendedName>
</protein>
<proteinExistence type="predicted"/>
<dbReference type="GO" id="GO:0050684">
    <property type="term" value="P:regulation of mRNA processing"/>
    <property type="evidence" value="ECO:0007669"/>
    <property type="project" value="TreeGrafter"/>
</dbReference>
<dbReference type="InterPro" id="IPR000719">
    <property type="entry name" value="Prot_kinase_dom"/>
</dbReference>
<keyword evidence="3" id="KW-0808">Transferase</keyword>
<dbReference type="PANTHER" id="PTHR47634:SF9">
    <property type="entry name" value="PROTEIN KINASE DOMAIN-CONTAINING PROTEIN-RELATED"/>
    <property type="match status" value="1"/>
</dbReference>
<gene>
    <name evidence="11" type="ORF">GSI_04767</name>
</gene>
<keyword evidence="4" id="KW-0547">Nucleotide-binding</keyword>
<dbReference type="Pfam" id="PF00069">
    <property type="entry name" value="Pkinase"/>
    <property type="match status" value="2"/>
</dbReference>
<dbReference type="PROSITE" id="PS50011">
    <property type="entry name" value="PROTEIN_KINASE_DOM"/>
    <property type="match status" value="1"/>
</dbReference>
<evidence type="ECO:0000256" key="1">
    <source>
        <dbReference type="ARBA" id="ARBA00012513"/>
    </source>
</evidence>
<keyword evidence="6" id="KW-0067">ATP-binding</keyword>
<evidence type="ECO:0000256" key="4">
    <source>
        <dbReference type="ARBA" id="ARBA00022741"/>
    </source>
</evidence>
<feature type="compositionally biased region" description="Basic and acidic residues" evidence="9">
    <location>
        <begin position="171"/>
        <end position="184"/>
    </location>
</feature>
<keyword evidence="2" id="KW-0723">Serine/threonine-protein kinase</keyword>
<feature type="compositionally biased region" description="Low complexity" evidence="9">
    <location>
        <begin position="215"/>
        <end position="232"/>
    </location>
</feature>
<dbReference type="STRING" id="1077348.A0A2G8SHS0"/>
<dbReference type="InterPro" id="IPR051334">
    <property type="entry name" value="SRPK"/>
</dbReference>
<evidence type="ECO:0000256" key="6">
    <source>
        <dbReference type="ARBA" id="ARBA00022840"/>
    </source>
</evidence>
<comment type="catalytic activity">
    <reaction evidence="8">
        <text>L-seryl-[protein] + ATP = O-phospho-L-seryl-[protein] + ADP + H(+)</text>
        <dbReference type="Rhea" id="RHEA:17989"/>
        <dbReference type="Rhea" id="RHEA-COMP:9863"/>
        <dbReference type="Rhea" id="RHEA-COMP:11604"/>
        <dbReference type="ChEBI" id="CHEBI:15378"/>
        <dbReference type="ChEBI" id="CHEBI:29999"/>
        <dbReference type="ChEBI" id="CHEBI:30616"/>
        <dbReference type="ChEBI" id="CHEBI:83421"/>
        <dbReference type="ChEBI" id="CHEBI:456216"/>
        <dbReference type="EC" id="2.7.11.1"/>
    </reaction>
</comment>
<dbReference type="GO" id="GO:0005634">
    <property type="term" value="C:nucleus"/>
    <property type="evidence" value="ECO:0007669"/>
    <property type="project" value="TreeGrafter"/>
</dbReference>
<evidence type="ECO:0000256" key="3">
    <source>
        <dbReference type="ARBA" id="ARBA00022679"/>
    </source>
</evidence>
<dbReference type="Gene3D" id="1.10.510.10">
    <property type="entry name" value="Transferase(Phosphotransferase) domain 1"/>
    <property type="match status" value="1"/>
</dbReference>
<feature type="region of interest" description="Disordered" evidence="9">
    <location>
        <begin position="73"/>
        <end position="124"/>
    </location>
</feature>
<dbReference type="GO" id="GO:0005737">
    <property type="term" value="C:cytoplasm"/>
    <property type="evidence" value="ECO:0007669"/>
    <property type="project" value="TreeGrafter"/>
</dbReference>
<dbReference type="FunFam" id="1.10.510.10:FF:000409">
    <property type="entry name" value="CMGC/SRPK protein kinase"/>
    <property type="match status" value="1"/>
</dbReference>
<feature type="compositionally biased region" description="Low complexity" evidence="9">
    <location>
        <begin position="146"/>
        <end position="156"/>
    </location>
</feature>
<accession>A0A2G8SHS0</accession>
<dbReference type="InterPro" id="IPR011009">
    <property type="entry name" value="Kinase-like_dom_sf"/>
</dbReference>
<feature type="region of interest" description="Disordered" evidence="9">
    <location>
        <begin position="503"/>
        <end position="553"/>
    </location>
</feature>
<feature type="region of interest" description="Disordered" evidence="9">
    <location>
        <begin position="138"/>
        <end position="266"/>
    </location>
</feature>
<dbReference type="SUPFAM" id="SSF56112">
    <property type="entry name" value="Protein kinase-like (PK-like)"/>
    <property type="match status" value="1"/>
</dbReference>
<dbReference type="GO" id="GO:0005524">
    <property type="term" value="F:ATP binding"/>
    <property type="evidence" value="ECO:0007669"/>
    <property type="project" value="UniProtKB-KW"/>
</dbReference>
<dbReference type="GO" id="GO:0004674">
    <property type="term" value="F:protein serine/threonine kinase activity"/>
    <property type="evidence" value="ECO:0007669"/>
    <property type="project" value="UniProtKB-KW"/>
</dbReference>
<evidence type="ECO:0000313" key="11">
    <source>
        <dbReference type="EMBL" id="PIL33316.1"/>
    </source>
</evidence>
<comment type="catalytic activity">
    <reaction evidence="7">
        <text>L-threonyl-[protein] + ATP = O-phospho-L-threonyl-[protein] + ADP + H(+)</text>
        <dbReference type="Rhea" id="RHEA:46608"/>
        <dbReference type="Rhea" id="RHEA-COMP:11060"/>
        <dbReference type="Rhea" id="RHEA-COMP:11605"/>
        <dbReference type="ChEBI" id="CHEBI:15378"/>
        <dbReference type="ChEBI" id="CHEBI:30013"/>
        <dbReference type="ChEBI" id="CHEBI:30616"/>
        <dbReference type="ChEBI" id="CHEBI:61977"/>
        <dbReference type="ChEBI" id="CHEBI:456216"/>
        <dbReference type="EC" id="2.7.11.1"/>
    </reaction>
</comment>
<comment type="caution">
    <text evidence="11">The sequence shown here is derived from an EMBL/GenBank/DDBJ whole genome shotgun (WGS) entry which is preliminary data.</text>
</comment>
<evidence type="ECO:0000256" key="2">
    <source>
        <dbReference type="ARBA" id="ARBA00022527"/>
    </source>
</evidence>
<feature type="region of interest" description="Disordered" evidence="9">
    <location>
        <begin position="460"/>
        <end position="486"/>
    </location>
</feature>
<dbReference type="AlphaFoldDB" id="A0A2G8SHS0"/>
<keyword evidence="5" id="KW-0418">Kinase</keyword>
<feature type="compositionally biased region" description="Low complexity" evidence="9">
    <location>
        <begin position="111"/>
        <end position="124"/>
    </location>
</feature>
<sequence>MVFEVLGENLLGLIKRHQNKGVPMHLVKQIAKQILLGLDYMHRCCGVIHTDLKPENVLICIDDVESVIQAELQAQSASQTPPPTRLVGVPPSRGRGGNQTPRSESVFITGSQPLPSPSSSFGSSSHLDRWAFGMSKIEDAGGASGPGSVSSSSKVKAVVDDTTNEGESENTDGKRADSAEDTAERIGNVTLESSPFGEKTRPEAKAKQAGPSLLSQQAPSPAAGSRAAGTSRPQAGAPPPPYSSSTDESMSAADPPLSTSAMSVDGVGPVYEGPEKITVKIADLGNATWVEHHFTDDIQTRQYRCPEVILGAKWGPSADIWSVACIIFELITGGDYLFDPASGSRYSKDDDHIAQIIELMGEFPKSLAFSGKYSSDFFNRRGELRHIQKLRFWPLDSVLHDKYLLPKEEAEMIASFLNPMLRLNPDKRAKASELIHHAWLDGVAVQGEIDIIRRAEEDEARRKREAASEAQNTTATQGGKENAPPVSVPIEVVDAMKPVDDVVTMEDSDGMAGPAVPTLAAPTPGNKPGHSHSASKGDVPTLQAVPPHGKGRA</sequence>
<dbReference type="GO" id="GO:0000245">
    <property type="term" value="P:spliceosomal complex assembly"/>
    <property type="evidence" value="ECO:0007669"/>
    <property type="project" value="TreeGrafter"/>
</dbReference>
<evidence type="ECO:0000256" key="9">
    <source>
        <dbReference type="SAM" id="MobiDB-lite"/>
    </source>
</evidence>
<evidence type="ECO:0000259" key="10">
    <source>
        <dbReference type="PROSITE" id="PS50011"/>
    </source>
</evidence>
<feature type="compositionally biased region" description="Polar residues" evidence="9">
    <location>
        <begin position="98"/>
        <end position="110"/>
    </location>
</feature>
<dbReference type="OrthoDB" id="2649at2759"/>
<evidence type="ECO:0000256" key="7">
    <source>
        <dbReference type="ARBA" id="ARBA00047899"/>
    </source>
</evidence>
<reference evidence="11 12" key="1">
    <citation type="journal article" date="2015" name="Sci. Rep.">
        <title>Chromosome-level genome map provides insights into diverse defense mechanisms in the medicinal fungus Ganoderma sinense.</title>
        <authorList>
            <person name="Zhu Y."/>
            <person name="Xu J."/>
            <person name="Sun C."/>
            <person name="Zhou S."/>
            <person name="Xu H."/>
            <person name="Nelson D.R."/>
            <person name="Qian J."/>
            <person name="Song J."/>
            <person name="Luo H."/>
            <person name="Xiang L."/>
            <person name="Li Y."/>
            <person name="Xu Z."/>
            <person name="Ji A."/>
            <person name="Wang L."/>
            <person name="Lu S."/>
            <person name="Hayward A."/>
            <person name="Sun W."/>
            <person name="Li X."/>
            <person name="Schwartz D.C."/>
            <person name="Wang Y."/>
            <person name="Chen S."/>
        </authorList>
    </citation>
    <scope>NUCLEOTIDE SEQUENCE [LARGE SCALE GENOMIC DNA]</scope>
    <source>
        <strain evidence="11 12">ZZ0214-1</strain>
    </source>
</reference>
<dbReference type="EC" id="2.7.11.1" evidence="1"/>
<organism evidence="11 12">
    <name type="scientific">Ganoderma sinense ZZ0214-1</name>
    <dbReference type="NCBI Taxonomy" id="1077348"/>
    <lineage>
        <taxon>Eukaryota</taxon>
        <taxon>Fungi</taxon>
        <taxon>Dikarya</taxon>
        <taxon>Basidiomycota</taxon>
        <taxon>Agaricomycotina</taxon>
        <taxon>Agaricomycetes</taxon>
        <taxon>Polyporales</taxon>
        <taxon>Polyporaceae</taxon>
        <taxon>Ganoderma</taxon>
    </lineage>
</organism>
<keyword evidence="12" id="KW-1185">Reference proteome</keyword>
<dbReference type="EMBL" id="AYKW01000008">
    <property type="protein sequence ID" value="PIL33316.1"/>
    <property type="molecule type" value="Genomic_DNA"/>
</dbReference>
<dbReference type="InterPro" id="IPR008271">
    <property type="entry name" value="Ser/Thr_kinase_AS"/>
</dbReference>
<dbReference type="PANTHER" id="PTHR47634">
    <property type="entry name" value="PROTEIN KINASE DOMAIN-CONTAINING PROTEIN-RELATED"/>
    <property type="match status" value="1"/>
</dbReference>
<dbReference type="Proteomes" id="UP000230002">
    <property type="component" value="Unassembled WGS sequence"/>
</dbReference>
<evidence type="ECO:0000256" key="8">
    <source>
        <dbReference type="ARBA" id="ARBA00048679"/>
    </source>
</evidence>
<dbReference type="PROSITE" id="PS00108">
    <property type="entry name" value="PROTEIN_KINASE_ST"/>
    <property type="match status" value="1"/>
</dbReference>
<feature type="domain" description="Protein kinase" evidence="10">
    <location>
        <begin position="1"/>
        <end position="440"/>
    </location>
</feature>